<evidence type="ECO:0000256" key="13">
    <source>
        <dbReference type="ARBA" id="ARBA00023010"/>
    </source>
</evidence>
<evidence type="ECO:0000256" key="9">
    <source>
        <dbReference type="ARBA" id="ARBA00022833"/>
    </source>
</evidence>
<dbReference type="FunFam" id="3.40.50.300:FF:000694">
    <property type="entry name" value="Preprotein translocase subunit SecA"/>
    <property type="match status" value="1"/>
</dbReference>
<dbReference type="GO" id="GO:0065002">
    <property type="term" value="P:intracellular protein transmembrane transport"/>
    <property type="evidence" value="ECO:0007669"/>
    <property type="project" value="UniProtKB-UniRule"/>
</dbReference>
<evidence type="ECO:0000256" key="11">
    <source>
        <dbReference type="ARBA" id="ARBA00022927"/>
    </source>
</evidence>
<dbReference type="Pfam" id="PF21090">
    <property type="entry name" value="P-loop_SecA"/>
    <property type="match status" value="1"/>
</dbReference>
<keyword evidence="4 15" id="KW-0813">Transport</keyword>
<keyword evidence="10 15" id="KW-0067">ATP-binding</keyword>
<keyword evidence="5 15" id="KW-1003">Cell membrane</keyword>
<dbReference type="GO" id="GO:0008564">
    <property type="term" value="F:protein-exporting ATPase activity"/>
    <property type="evidence" value="ECO:0007669"/>
    <property type="project" value="UniProtKB-EC"/>
</dbReference>
<dbReference type="SUPFAM" id="SSF81767">
    <property type="entry name" value="Pre-protein crosslinking domain of SecA"/>
    <property type="match status" value="1"/>
</dbReference>
<dbReference type="PANTHER" id="PTHR30612:SF0">
    <property type="entry name" value="CHLOROPLAST PROTEIN-TRANSPORTING ATPASE"/>
    <property type="match status" value="1"/>
</dbReference>
<accession>A0A6M0LJ54</accession>
<evidence type="ECO:0000256" key="8">
    <source>
        <dbReference type="ARBA" id="ARBA00022741"/>
    </source>
</evidence>
<dbReference type="InterPro" id="IPR014018">
    <property type="entry name" value="SecA_motor_DEAD"/>
</dbReference>
<dbReference type="NCBIfam" id="TIGR00963">
    <property type="entry name" value="secA"/>
    <property type="match status" value="1"/>
</dbReference>
<feature type="binding site" evidence="15">
    <location>
        <begin position="103"/>
        <end position="107"/>
    </location>
    <ligand>
        <name>ATP</name>
        <dbReference type="ChEBI" id="CHEBI:30616"/>
    </ligand>
</feature>
<dbReference type="GO" id="GO:0006605">
    <property type="term" value="P:protein targeting"/>
    <property type="evidence" value="ECO:0007669"/>
    <property type="project" value="UniProtKB-UniRule"/>
</dbReference>
<dbReference type="GO" id="GO:0005829">
    <property type="term" value="C:cytosol"/>
    <property type="evidence" value="ECO:0007669"/>
    <property type="project" value="TreeGrafter"/>
</dbReference>
<dbReference type="InterPro" id="IPR011116">
    <property type="entry name" value="SecA_Wing/Scaffold"/>
</dbReference>
<evidence type="ECO:0000256" key="3">
    <source>
        <dbReference type="ARBA" id="ARBA00007650"/>
    </source>
</evidence>
<gene>
    <name evidence="15 20" type="primary">secA</name>
    <name evidence="20" type="ORF">F0Q01_08430</name>
</gene>
<dbReference type="SUPFAM" id="SSF81886">
    <property type="entry name" value="Helical scaffold and wing domains of SecA"/>
    <property type="match status" value="1"/>
</dbReference>
<comment type="similarity">
    <text evidence="3 15 16">Belongs to the SecA family.</text>
</comment>
<dbReference type="InterPro" id="IPR001650">
    <property type="entry name" value="Helicase_C-like"/>
</dbReference>
<reference evidence="20 21" key="1">
    <citation type="submission" date="2019-09" db="EMBL/GenBank/DDBJ databases">
        <authorList>
            <person name="Pidcock S.E."/>
            <person name="Huws S.A."/>
        </authorList>
    </citation>
    <scope>NUCLEOTIDE SEQUENCE [LARGE SCALE GENOMIC DNA]</scope>
    <source>
        <strain evidence="20 21">MZ8</strain>
    </source>
</reference>
<dbReference type="Gene3D" id="3.90.1440.10">
    <property type="entry name" value="SecA, preprotein cross-linking domain"/>
    <property type="match status" value="1"/>
</dbReference>
<evidence type="ECO:0000256" key="15">
    <source>
        <dbReference type="HAMAP-Rule" id="MF_01382"/>
    </source>
</evidence>
<dbReference type="GO" id="GO:0043952">
    <property type="term" value="P:protein transport by the Sec complex"/>
    <property type="evidence" value="ECO:0007669"/>
    <property type="project" value="TreeGrafter"/>
</dbReference>
<dbReference type="PROSITE" id="PS51196">
    <property type="entry name" value="SECA_MOTOR_DEAD"/>
    <property type="match status" value="1"/>
</dbReference>
<sequence length="855" mass="97586">MGFIDKVFGTHSERELKRIKPIVDKIESYKEEMGKLSDEELRGKTAEFKERLANGETLDDLLPEAYATVREAGKRALGMEHFRVQLIGGIILHQGRIAEMRTGEGKTLVSTLPAYLNALEGKGVHIVTVNDYLAKRDAEWMGEVHRFLGLTVGVVLNDMTKEERQAAYNCDITYITNNELGFDYLRDNMCVYEKDLVQRGLHYCIIDEVDSVLIDEARTPLIISGQSGKSTKLYELCDVLARQLKRGEDLPEFSKMDAIMGVERNETGDFIVDEKDKVVNLTAQGVEKVEQFFHIENLADPENLEIQHNIILALRAHNLMFKDQDYVVSDGQVMIVDSFTGRIMPGRRYSDGLHQAIEAKEKVEVKRESMTLASITFQNFFNKYDKKAGMTGTALTEEQEFRDIYGMDVVEVPTNRPVQRIDHDDAVYKTKAEKYKAVVEEVKAAHDKGQPVLVGTIDIDISELVSKMLRKEGIEHNVLNAKFHEKEAEIVAEAGKHGAVTIATNMAGRGTDIKLDEEARAAGGLKIIGTERHESRRIDNQLRGRSGRQGDVGESQFFISLEDDLMRLFGSERLITMFNALGIPEGEQIKHKMLSDAIEKAQKKIEENNFSARKNLLDYDQVMNEQRELIYAQRHRVLMGEDMHDQILGMIRDKVDECVEKTIPDDVEKELWELPELNHLLCPVIPVPVMTQLSIGNIKSKKELKDKLTEIALKMYDDKEKEFDQPEQFREVERVILLRVIDRKWMEEIDDMEQLRQGIRLQAYGNRNPVDEYKAASYDMLDAMNASIINDTLMMLYRIRIEKKVEREEVAKVTGTNKDESATRAPKKRVEKKVFPNDPCPCGSGLKYKQCCGRH</sequence>
<keyword evidence="14 15" id="KW-0472">Membrane</keyword>
<comment type="function">
    <text evidence="15">Part of the Sec protein translocase complex. Interacts with the SecYEG preprotein conducting channel. Has a central role in coupling the hydrolysis of ATP to the transfer of proteins into and across the cell membrane, serving as an ATP-driven molecular motor driving the stepwise translocation of polypeptide chains across the membrane.</text>
</comment>
<evidence type="ECO:0000256" key="12">
    <source>
        <dbReference type="ARBA" id="ARBA00022967"/>
    </source>
</evidence>
<comment type="cofactor">
    <cofactor evidence="1">
        <name>Zn(2+)</name>
        <dbReference type="ChEBI" id="CHEBI:29105"/>
    </cofactor>
</comment>
<evidence type="ECO:0000256" key="14">
    <source>
        <dbReference type="ARBA" id="ARBA00023136"/>
    </source>
</evidence>
<evidence type="ECO:0000313" key="20">
    <source>
        <dbReference type="EMBL" id="NEX01907.1"/>
    </source>
</evidence>
<dbReference type="GO" id="GO:0046872">
    <property type="term" value="F:metal ion binding"/>
    <property type="evidence" value="ECO:0007669"/>
    <property type="project" value="UniProtKB-KW"/>
</dbReference>
<evidence type="ECO:0000256" key="10">
    <source>
        <dbReference type="ARBA" id="ARBA00022840"/>
    </source>
</evidence>
<dbReference type="FunFam" id="3.40.50.300:FF:000334">
    <property type="entry name" value="Protein translocase subunit SecA"/>
    <property type="match status" value="1"/>
</dbReference>
<reference evidence="20 21" key="2">
    <citation type="submission" date="2020-03" db="EMBL/GenBank/DDBJ databases">
        <title>Investigating the evolutionary divergence of the Butyrivibrio group.</title>
        <authorList>
            <person name="Skvortsov T."/>
            <person name="Santos F.G."/>
            <person name="Ting K.S."/>
            <person name="Creevey C.J."/>
        </authorList>
    </citation>
    <scope>NUCLEOTIDE SEQUENCE [LARGE SCALE GENOMIC DNA]</scope>
    <source>
        <strain evidence="20 21">MZ8</strain>
    </source>
</reference>
<comment type="subunit">
    <text evidence="15">Monomer and homodimer. Part of the essential Sec protein translocation apparatus which comprises SecA, SecYEG and auxiliary proteins SecDF. Other proteins may also be involved.</text>
</comment>
<comment type="caution">
    <text evidence="20">The sequence shown here is derived from an EMBL/GenBank/DDBJ whole genome shotgun (WGS) entry which is preliminary data.</text>
</comment>
<keyword evidence="9" id="KW-0862">Zinc</keyword>
<dbReference type="Proteomes" id="UP000473091">
    <property type="component" value="Unassembled WGS sequence"/>
</dbReference>
<keyword evidence="11 15" id="KW-0653">Protein transport</keyword>
<dbReference type="GO" id="GO:0005524">
    <property type="term" value="F:ATP binding"/>
    <property type="evidence" value="ECO:0007669"/>
    <property type="project" value="UniProtKB-UniRule"/>
</dbReference>
<dbReference type="HAMAP" id="MF_01382">
    <property type="entry name" value="SecA"/>
    <property type="match status" value="1"/>
</dbReference>
<evidence type="ECO:0000256" key="4">
    <source>
        <dbReference type="ARBA" id="ARBA00022448"/>
    </source>
</evidence>
<dbReference type="PROSITE" id="PS01312">
    <property type="entry name" value="SECA"/>
    <property type="match status" value="1"/>
</dbReference>
<feature type="binding site" evidence="15">
    <location>
        <position position="512"/>
    </location>
    <ligand>
        <name>ATP</name>
        <dbReference type="ChEBI" id="CHEBI:30616"/>
    </ligand>
</feature>
<dbReference type="CDD" id="cd18803">
    <property type="entry name" value="SF2_C_secA"/>
    <property type="match status" value="1"/>
</dbReference>
<comment type="catalytic activity">
    <reaction evidence="15">
        <text>ATP + H2O + cellular proteinSide 1 = ADP + phosphate + cellular proteinSide 2.</text>
        <dbReference type="EC" id="7.4.2.8"/>
    </reaction>
</comment>
<keyword evidence="12 15" id="KW-1278">Translocase</keyword>
<dbReference type="SUPFAM" id="SSF52540">
    <property type="entry name" value="P-loop containing nucleoside triphosphate hydrolases"/>
    <property type="match status" value="2"/>
</dbReference>
<feature type="domain" description="Helicase ATP-binding" evidence="17">
    <location>
        <begin position="87"/>
        <end position="225"/>
    </location>
</feature>
<keyword evidence="6 15" id="KW-0963">Cytoplasm</keyword>
<dbReference type="GO" id="GO:0031522">
    <property type="term" value="C:cell envelope Sec protein transport complex"/>
    <property type="evidence" value="ECO:0007669"/>
    <property type="project" value="TreeGrafter"/>
</dbReference>
<dbReference type="AlphaFoldDB" id="A0A6M0LJ54"/>
<dbReference type="EC" id="7.4.2.8" evidence="15"/>
<dbReference type="Pfam" id="PF07517">
    <property type="entry name" value="SecA_DEAD"/>
    <property type="match status" value="1"/>
</dbReference>
<dbReference type="SMART" id="SM00958">
    <property type="entry name" value="SecA_PP_bind"/>
    <property type="match status" value="1"/>
</dbReference>
<dbReference type="Gene3D" id="3.40.50.300">
    <property type="entry name" value="P-loop containing nucleotide triphosphate hydrolases"/>
    <property type="match status" value="2"/>
</dbReference>
<dbReference type="PANTHER" id="PTHR30612">
    <property type="entry name" value="SECA INNER MEMBRANE COMPONENT OF SEC PROTEIN SECRETION SYSTEM"/>
    <property type="match status" value="1"/>
</dbReference>
<dbReference type="Gene3D" id="1.10.3060.10">
    <property type="entry name" value="Helical scaffold and wing domains of SecA"/>
    <property type="match status" value="1"/>
</dbReference>
<dbReference type="InterPro" id="IPR004027">
    <property type="entry name" value="SEC_C_motif"/>
</dbReference>
<dbReference type="GO" id="GO:0005886">
    <property type="term" value="C:plasma membrane"/>
    <property type="evidence" value="ECO:0007669"/>
    <property type="project" value="UniProtKB-SubCell"/>
</dbReference>
<evidence type="ECO:0000256" key="16">
    <source>
        <dbReference type="RuleBase" id="RU003874"/>
    </source>
</evidence>
<dbReference type="InterPro" id="IPR011115">
    <property type="entry name" value="SecA_DEAD"/>
</dbReference>
<organism evidence="20 21">
    <name type="scientific">Pseudobutyrivibrio xylanivorans</name>
    <dbReference type="NCBI Taxonomy" id="185007"/>
    <lineage>
        <taxon>Bacteria</taxon>
        <taxon>Bacillati</taxon>
        <taxon>Bacillota</taxon>
        <taxon>Clostridia</taxon>
        <taxon>Lachnospirales</taxon>
        <taxon>Lachnospiraceae</taxon>
        <taxon>Pseudobutyrivibrio</taxon>
    </lineage>
</organism>
<dbReference type="Pfam" id="PF01043">
    <property type="entry name" value="SecA_PP_bind"/>
    <property type="match status" value="1"/>
</dbReference>
<dbReference type="Pfam" id="PF02810">
    <property type="entry name" value="SEC-C"/>
    <property type="match status" value="1"/>
</dbReference>
<keyword evidence="8 15" id="KW-0547">Nucleotide-binding</keyword>
<dbReference type="FunFam" id="3.90.1440.10:FF:000002">
    <property type="entry name" value="Protein translocase subunit SecA"/>
    <property type="match status" value="1"/>
</dbReference>
<dbReference type="GO" id="GO:0017038">
    <property type="term" value="P:protein import"/>
    <property type="evidence" value="ECO:0007669"/>
    <property type="project" value="InterPro"/>
</dbReference>
<name>A0A6M0LJ54_PSEXY</name>
<dbReference type="InterPro" id="IPR011130">
    <property type="entry name" value="SecA_preprotein_X-link_dom"/>
</dbReference>
<dbReference type="EMBL" id="VTVE01000002">
    <property type="protein sequence ID" value="NEX01907.1"/>
    <property type="molecule type" value="Genomic_DNA"/>
</dbReference>
<protein>
    <recommendedName>
        <fullName evidence="15 16">Protein translocase subunit SecA</fullName>
        <ecNumber evidence="15">7.4.2.8</ecNumber>
    </recommendedName>
</protein>
<dbReference type="NCBIfam" id="NF009538">
    <property type="entry name" value="PRK12904.1"/>
    <property type="match status" value="1"/>
</dbReference>
<evidence type="ECO:0000259" key="17">
    <source>
        <dbReference type="PROSITE" id="PS51192"/>
    </source>
</evidence>
<evidence type="ECO:0000256" key="1">
    <source>
        <dbReference type="ARBA" id="ARBA00001947"/>
    </source>
</evidence>
<dbReference type="PROSITE" id="PS51192">
    <property type="entry name" value="HELICASE_ATP_BIND_1"/>
    <property type="match status" value="1"/>
</dbReference>
<feature type="domain" description="SecA family profile" evidence="19">
    <location>
        <begin position="1"/>
        <end position="590"/>
    </location>
</feature>
<dbReference type="SMART" id="SM00957">
    <property type="entry name" value="SecA_DEAD"/>
    <property type="match status" value="1"/>
</dbReference>
<proteinExistence type="inferred from homology"/>
<evidence type="ECO:0000256" key="6">
    <source>
        <dbReference type="ARBA" id="ARBA00022490"/>
    </source>
</evidence>
<feature type="binding site" evidence="15">
    <location>
        <position position="85"/>
    </location>
    <ligand>
        <name>ATP</name>
        <dbReference type="ChEBI" id="CHEBI:30616"/>
    </ligand>
</feature>
<dbReference type="InterPro" id="IPR036266">
    <property type="entry name" value="SecA_Wing/Scaffold_sf"/>
</dbReference>
<dbReference type="PROSITE" id="PS51194">
    <property type="entry name" value="HELICASE_CTER"/>
    <property type="match status" value="1"/>
</dbReference>
<dbReference type="InterPro" id="IPR027417">
    <property type="entry name" value="P-loop_NTPase"/>
</dbReference>
<dbReference type="NCBIfam" id="NF006630">
    <property type="entry name" value="PRK09200.1"/>
    <property type="match status" value="1"/>
</dbReference>
<dbReference type="InterPro" id="IPR014001">
    <property type="entry name" value="Helicase_ATP-bd"/>
</dbReference>
<evidence type="ECO:0000259" key="18">
    <source>
        <dbReference type="PROSITE" id="PS51194"/>
    </source>
</evidence>
<dbReference type="CDD" id="cd17928">
    <property type="entry name" value="DEXDc_SecA"/>
    <property type="match status" value="1"/>
</dbReference>
<dbReference type="InterPro" id="IPR036670">
    <property type="entry name" value="SecA_X-link_sf"/>
</dbReference>
<evidence type="ECO:0000256" key="2">
    <source>
        <dbReference type="ARBA" id="ARBA00004496"/>
    </source>
</evidence>
<feature type="domain" description="Helicase C-terminal" evidence="18">
    <location>
        <begin position="434"/>
        <end position="606"/>
    </location>
</feature>
<keyword evidence="7" id="KW-0479">Metal-binding</keyword>
<evidence type="ECO:0000259" key="19">
    <source>
        <dbReference type="PROSITE" id="PS51196"/>
    </source>
</evidence>
<dbReference type="RefSeq" id="WP_090488131.1">
    <property type="nucleotide sequence ID" value="NZ_VTVE01000002.1"/>
</dbReference>
<keyword evidence="13 15" id="KW-0811">Translocation</keyword>
<evidence type="ECO:0000256" key="7">
    <source>
        <dbReference type="ARBA" id="ARBA00022723"/>
    </source>
</evidence>
<evidence type="ECO:0000256" key="5">
    <source>
        <dbReference type="ARBA" id="ARBA00022475"/>
    </source>
</evidence>
<dbReference type="InterPro" id="IPR044722">
    <property type="entry name" value="SecA_SF2_C"/>
</dbReference>
<evidence type="ECO:0000313" key="21">
    <source>
        <dbReference type="Proteomes" id="UP000473091"/>
    </source>
</evidence>
<dbReference type="PRINTS" id="PR00906">
    <property type="entry name" value="SECA"/>
</dbReference>
<comment type="subcellular location">
    <subcellularLocation>
        <location evidence="15">Cell membrane</location>
        <topology evidence="15">Peripheral membrane protein</topology>
        <orientation evidence="15">Cytoplasmic side</orientation>
    </subcellularLocation>
    <subcellularLocation>
        <location evidence="2 15">Cytoplasm</location>
    </subcellularLocation>
    <text evidence="15">Distribution is 50-50.</text>
</comment>
<dbReference type="InterPro" id="IPR000185">
    <property type="entry name" value="SecA"/>
</dbReference>
<dbReference type="Pfam" id="PF07516">
    <property type="entry name" value="SecA_SW"/>
    <property type="match status" value="1"/>
</dbReference>
<dbReference type="InterPro" id="IPR020937">
    <property type="entry name" value="SecA_CS"/>
</dbReference>